<accession>A0AAD4D3M2</accession>
<keyword evidence="4" id="KW-1185">Reference proteome</keyword>
<gene>
    <name evidence="3" type="ORF">BGZ95_003904</name>
</gene>
<feature type="compositionally biased region" description="Polar residues" evidence="1">
    <location>
        <begin position="208"/>
        <end position="220"/>
    </location>
</feature>
<dbReference type="Proteomes" id="UP001194580">
    <property type="component" value="Unassembled WGS sequence"/>
</dbReference>
<sequence>MRPAITILAAIVLTMASAVAADYASFQKCLTTLHEVGKETSDDVYTVDNFIQDLIEYSMICSILETYRRAPLFLPPTHNITAPQINDLTFSTKHQRKRQHRLAATKPEATAARDALATLSNMSINNASTLTDIDNAQYARRSSRQPCRLFENSSWRIKDQATQEIQTKRVYATLASSQRDKVKEIVLQESRATALDIQVQGSDKSEVDNTSSSASTQPSDIKTAAVKSGQSLHTECKEVETSQTQHSINRDEGTASVKGKGIVTEKPKDTESQDR</sequence>
<evidence type="ECO:0000313" key="4">
    <source>
        <dbReference type="Proteomes" id="UP001194580"/>
    </source>
</evidence>
<protein>
    <submittedName>
        <fullName evidence="3">Uncharacterized protein</fullName>
    </submittedName>
</protein>
<organism evidence="3 4">
    <name type="scientific">Linnemannia exigua</name>
    <dbReference type="NCBI Taxonomy" id="604196"/>
    <lineage>
        <taxon>Eukaryota</taxon>
        <taxon>Fungi</taxon>
        <taxon>Fungi incertae sedis</taxon>
        <taxon>Mucoromycota</taxon>
        <taxon>Mortierellomycotina</taxon>
        <taxon>Mortierellomycetes</taxon>
        <taxon>Mortierellales</taxon>
        <taxon>Mortierellaceae</taxon>
        <taxon>Linnemannia</taxon>
    </lineage>
</organism>
<proteinExistence type="predicted"/>
<feature type="signal peptide" evidence="2">
    <location>
        <begin position="1"/>
        <end position="21"/>
    </location>
</feature>
<keyword evidence="2" id="KW-0732">Signal</keyword>
<reference evidence="3" key="1">
    <citation type="journal article" date="2020" name="Fungal Divers.">
        <title>Resolving the Mortierellaceae phylogeny through synthesis of multi-gene phylogenetics and phylogenomics.</title>
        <authorList>
            <person name="Vandepol N."/>
            <person name="Liber J."/>
            <person name="Desiro A."/>
            <person name="Na H."/>
            <person name="Kennedy M."/>
            <person name="Barry K."/>
            <person name="Grigoriev I.V."/>
            <person name="Miller A.N."/>
            <person name="O'Donnell K."/>
            <person name="Stajich J.E."/>
            <person name="Bonito G."/>
        </authorList>
    </citation>
    <scope>NUCLEOTIDE SEQUENCE</scope>
    <source>
        <strain evidence="3">NRRL 28262</strain>
    </source>
</reference>
<comment type="caution">
    <text evidence="3">The sequence shown here is derived from an EMBL/GenBank/DDBJ whole genome shotgun (WGS) entry which is preliminary data.</text>
</comment>
<feature type="compositionally biased region" description="Basic and acidic residues" evidence="1">
    <location>
        <begin position="263"/>
        <end position="275"/>
    </location>
</feature>
<evidence type="ECO:0000256" key="2">
    <source>
        <dbReference type="SAM" id="SignalP"/>
    </source>
</evidence>
<dbReference type="EMBL" id="JAAAIL010001920">
    <property type="protein sequence ID" value="KAG0263034.1"/>
    <property type="molecule type" value="Genomic_DNA"/>
</dbReference>
<feature type="region of interest" description="Disordered" evidence="1">
    <location>
        <begin position="198"/>
        <end position="275"/>
    </location>
</feature>
<feature type="non-terminal residue" evidence="3">
    <location>
        <position position="1"/>
    </location>
</feature>
<evidence type="ECO:0000313" key="3">
    <source>
        <dbReference type="EMBL" id="KAG0263034.1"/>
    </source>
</evidence>
<dbReference type="AlphaFoldDB" id="A0AAD4D3M2"/>
<name>A0AAD4D3M2_9FUNG</name>
<evidence type="ECO:0000256" key="1">
    <source>
        <dbReference type="SAM" id="MobiDB-lite"/>
    </source>
</evidence>
<feature type="chain" id="PRO_5041929177" evidence="2">
    <location>
        <begin position="22"/>
        <end position="275"/>
    </location>
</feature>